<comment type="subcellular location">
    <subcellularLocation>
        <location evidence="10">Cytoplasm</location>
    </subcellularLocation>
</comment>
<feature type="binding site" evidence="10">
    <location>
        <position position="249"/>
    </location>
    <ligand>
        <name>K(+)</name>
        <dbReference type="ChEBI" id="CHEBI:29103"/>
    </ligand>
</feature>
<dbReference type="EMBL" id="DVMW01000022">
    <property type="protein sequence ID" value="HIU35433.1"/>
    <property type="molecule type" value="Genomic_DNA"/>
</dbReference>
<dbReference type="Pfam" id="PF01926">
    <property type="entry name" value="MMR_HSR1"/>
    <property type="match status" value="1"/>
</dbReference>
<proteinExistence type="inferred from homology"/>
<organism evidence="13 14">
    <name type="scientific">Candidatus Fimenecus excrementigallinarum</name>
    <dbReference type="NCBI Taxonomy" id="2840816"/>
    <lineage>
        <taxon>Bacteria</taxon>
        <taxon>Bacillati</taxon>
        <taxon>Bacillota</taxon>
        <taxon>Clostridia</taxon>
        <taxon>Candidatus Fimenecus</taxon>
    </lineage>
</organism>
<evidence type="ECO:0000256" key="9">
    <source>
        <dbReference type="ARBA" id="ARBA00023134"/>
    </source>
</evidence>
<dbReference type="InterPro" id="IPR031168">
    <property type="entry name" value="G_TrmE"/>
</dbReference>
<feature type="binding site" evidence="10">
    <location>
        <position position="122"/>
    </location>
    <ligand>
        <name>(6S)-5-formyl-5,6,7,8-tetrahydrofolate</name>
        <dbReference type="ChEBI" id="CHEBI:57457"/>
    </ligand>
</feature>
<comment type="cofactor">
    <cofactor evidence="10">
        <name>K(+)</name>
        <dbReference type="ChEBI" id="CHEBI:29103"/>
    </cofactor>
    <text evidence="10">Binds 1 potassium ion per subunit.</text>
</comment>
<dbReference type="CDD" id="cd14858">
    <property type="entry name" value="TrmE_N"/>
    <property type="match status" value="1"/>
</dbReference>
<comment type="function">
    <text evidence="10">Exhibits a very high intrinsic GTPase hydrolysis rate. Involved in the addition of a carboxymethylaminomethyl (cmnm) group at the wobble position (U34) of certain tRNAs, forming tRNA-cmnm(5)s(2)U34.</text>
</comment>
<dbReference type="InterPro" id="IPR027417">
    <property type="entry name" value="P-loop_NTPase"/>
</dbReference>
<keyword evidence="7 10" id="KW-0460">Magnesium</keyword>
<dbReference type="Pfam" id="PF10396">
    <property type="entry name" value="TrmE_N"/>
    <property type="match status" value="1"/>
</dbReference>
<keyword evidence="3 10" id="KW-0819">tRNA processing</keyword>
<feature type="binding site" evidence="10">
    <location>
        <begin position="247"/>
        <end position="253"/>
    </location>
    <ligand>
        <name>GTP</name>
        <dbReference type="ChEBI" id="CHEBI:37565"/>
    </ligand>
</feature>
<dbReference type="Gene3D" id="1.20.120.430">
    <property type="entry name" value="tRNA modification GTPase MnmE domain 2"/>
    <property type="match status" value="1"/>
</dbReference>
<dbReference type="PANTHER" id="PTHR42714">
    <property type="entry name" value="TRNA MODIFICATION GTPASE GTPBP3"/>
    <property type="match status" value="1"/>
</dbReference>
<feature type="binding site" evidence="10">
    <location>
        <position position="253"/>
    </location>
    <ligand>
        <name>Mg(2+)</name>
        <dbReference type="ChEBI" id="CHEBI:18420"/>
    </ligand>
</feature>
<evidence type="ECO:0000313" key="14">
    <source>
        <dbReference type="Proteomes" id="UP000824071"/>
    </source>
</evidence>
<sequence>MSTIAAISTGRAAGGIGVVRISGEAAVAVADRVFRAANGRPLSDLPGYHAAFGTVFADGEPLDEAVALVFRAPKSYTGEDVVELSCHGGLYLTERLLRAVLQNGAAAAGPGEFTRRAFLNGKMDLTRAEGVMQAIAASGEQAQKAAYGALEGRLSAEIDRVAAQLKQTSASLAAWVDYPDEDIDDLTDEALLAALADAHRALTALLARFDSGRAVREGADVAIVGRPNVGKSTLMNLLSGEERSIVTDIAGTTRDVVEQTVTLAGLTLRLSDTAGLRETDDAVERIGVQRAETALARADLILAVFDAGEPLDAQDARVLALCRDRAAVAVVNKTDLPVRLDLEKINTTFKNVVQVSAKTQDGLPALEAAVAAALGTAQYDASAPQLANERQFACCRDAAAQLSEAKTALESGVTRDAVQVLLDAAIEALDALTGRRATETVVDTVFSRFCVGK</sequence>
<dbReference type="SUPFAM" id="SSF52540">
    <property type="entry name" value="P-loop containing nucleoside triphosphate hydrolases"/>
    <property type="match status" value="1"/>
</dbReference>
<evidence type="ECO:0000256" key="4">
    <source>
        <dbReference type="ARBA" id="ARBA00022723"/>
    </source>
</evidence>
<evidence type="ECO:0000256" key="10">
    <source>
        <dbReference type="HAMAP-Rule" id="MF_00379"/>
    </source>
</evidence>
<dbReference type="HAMAP" id="MF_00379">
    <property type="entry name" value="GTPase_MnmE"/>
    <property type="match status" value="1"/>
</dbReference>
<keyword evidence="4 10" id="KW-0479">Metal-binding</keyword>
<evidence type="ECO:0000313" key="13">
    <source>
        <dbReference type="EMBL" id="HIU35433.1"/>
    </source>
</evidence>
<dbReference type="GO" id="GO:0005525">
    <property type="term" value="F:GTP binding"/>
    <property type="evidence" value="ECO:0007669"/>
    <property type="project" value="UniProtKB-UniRule"/>
</dbReference>
<dbReference type="InterPro" id="IPR018948">
    <property type="entry name" value="GTP-bd_TrmE_N"/>
</dbReference>
<accession>A0A9D1IE72</accession>
<evidence type="ECO:0000256" key="6">
    <source>
        <dbReference type="ARBA" id="ARBA00022801"/>
    </source>
</evidence>
<dbReference type="InterPro" id="IPR027368">
    <property type="entry name" value="MnmE_dom2"/>
</dbReference>
<evidence type="ECO:0000256" key="3">
    <source>
        <dbReference type="ARBA" id="ARBA00022694"/>
    </source>
</evidence>
<dbReference type="GO" id="GO:0003924">
    <property type="term" value="F:GTPase activity"/>
    <property type="evidence" value="ECO:0007669"/>
    <property type="project" value="UniProtKB-UniRule"/>
</dbReference>
<keyword evidence="9 10" id="KW-0342">GTP-binding</keyword>
<dbReference type="InterPro" id="IPR005225">
    <property type="entry name" value="Small_GTP-bd"/>
</dbReference>
<reference evidence="13" key="1">
    <citation type="submission" date="2020-10" db="EMBL/GenBank/DDBJ databases">
        <authorList>
            <person name="Gilroy R."/>
        </authorList>
    </citation>
    <scope>NUCLEOTIDE SEQUENCE</scope>
    <source>
        <strain evidence="13">ChiGjej1B1-19959</strain>
    </source>
</reference>
<dbReference type="InterPro" id="IPR025867">
    <property type="entry name" value="MnmE_helical"/>
</dbReference>
<feature type="binding site" evidence="10">
    <location>
        <begin position="272"/>
        <end position="275"/>
    </location>
    <ligand>
        <name>GTP</name>
        <dbReference type="ChEBI" id="CHEBI:37565"/>
    </ligand>
</feature>
<feature type="binding site" evidence="10">
    <location>
        <position position="252"/>
    </location>
    <ligand>
        <name>K(+)</name>
        <dbReference type="ChEBI" id="CHEBI:29103"/>
    </ligand>
</feature>
<comment type="subunit">
    <text evidence="10">Homodimer. Heterotetramer of two MnmE and two MnmG subunits.</text>
</comment>
<feature type="binding site" evidence="10">
    <location>
        <position position="83"/>
    </location>
    <ligand>
        <name>(6S)-5-formyl-5,6,7,8-tetrahydrofolate</name>
        <dbReference type="ChEBI" id="CHEBI:57457"/>
    </ligand>
</feature>
<protein>
    <recommendedName>
        <fullName evidence="10">tRNA modification GTPase MnmE</fullName>
        <ecNumber evidence="10">3.6.-.-</ecNumber>
    </recommendedName>
</protein>
<dbReference type="PROSITE" id="PS51709">
    <property type="entry name" value="G_TRME"/>
    <property type="match status" value="1"/>
</dbReference>
<dbReference type="InterPro" id="IPR027266">
    <property type="entry name" value="TrmE/GcvT-like"/>
</dbReference>
<dbReference type="Proteomes" id="UP000824071">
    <property type="component" value="Unassembled WGS sequence"/>
</dbReference>
<feature type="binding site" evidence="10">
    <location>
        <position position="247"/>
    </location>
    <ligand>
        <name>K(+)</name>
        <dbReference type="ChEBI" id="CHEBI:29103"/>
    </ligand>
</feature>
<comment type="caution">
    <text evidence="13">The sequence shown here is derived from an EMBL/GenBank/DDBJ whole genome shotgun (WGS) entry which is preliminary data.</text>
</comment>
<feature type="binding site" evidence="10">
    <location>
        <begin position="228"/>
        <end position="233"/>
    </location>
    <ligand>
        <name>GTP</name>
        <dbReference type="ChEBI" id="CHEBI:37565"/>
    </ligand>
</feature>
<comment type="caution">
    <text evidence="10">Lacks conserved residue(s) required for the propagation of feature annotation.</text>
</comment>
<feature type="domain" description="TrmE-type G" evidence="12">
    <location>
        <begin position="218"/>
        <end position="375"/>
    </location>
</feature>
<evidence type="ECO:0000259" key="12">
    <source>
        <dbReference type="PROSITE" id="PS51709"/>
    </source>
</evidence>
<dbReference type="AlphaFoldDB" id="A0A9D1IE72"/>
<dbReference type="Gene3D" id="3.40.50.300">
    <property type="entry name" value="P-loop containing nucleotide triphosphate hydrolases"/>
    <property type="match status" value="1"/>
</dbReference>
<reference evidence="13" key="2">
    <citation type="journal article" date="2021" name="PeerJ">
        <title>Extensive microbial diversity within the chicken gut microbiome revealed by metagenomics and culture.</title>
        <authorList>
            <person name="Gilroy R."/>
            <person name="Ravi A."/>
            <person name="Getino M."/>
            <person name="Pursley I."/>
            <person name="Horton D.L."/>
            <person name="Alikhan N.F."/>
            <person name="Baker D."/>
            <person name="Gharbi K."/>
            <person name="Hall N."/>
            <person name="Watson M."/>
            <person name="Adriaenssens E.M."/>
            <person name="Foster-Nyarko E."/>
            <person name="Jarju S."/>
            <person name="Secka A."/>
            <person name="Antonio M."/>
            <person name="Oren A."/>
            <person name="Chaudhuri R.R."/>
            <person name="La Ragione R."/>
            <person name="Hildebrand F."/>
            <person name="Pallen M.J."/>
        </authorList>
    </citation>
    <scope>NUCLEOTIDE SEQUENCE</scope>
    <source>
        <strain evidence="13">ChiGjej1B1-19959</strain>
    </source>
</reference>
<feature type="binding site" evidence="10">
    <location>
        <position position="453"/>
    </location>
    <ligand>
        <name>(6S)-5-formyl-5,6,7,8-tetrahydrofolate</name>
        <dbReference type="ChEBI" id="CHEBI:57457"/>
    </ligand>
</feature>
<dbReference type="FunFam" id="3.40.50.300:FF:001376">
    <property type="entry name" value="tRNA modification GTPase MnmE"/>
    <property type="match status" value="1"/>
</dbReference>
<dbReference type="InterPro" id="IPR004520">
    <property type="entry name" value="GTPase_MnmE"/>
</dbReference>
<evidence type="ECO:0000256" key="1">
    <source>
        <dbReference type="ARBA" id="ARBA00011043"/>
    </source>
</evidence>
<dbReference type="EC" id="3.6.-.-" evidence="10"/>
<dbReference type="GO" id="GO:0005829">
    <property type="term" value="C:cytosol"/>
    <property type="evidence" value="ECO:0007669"/>
    <property type="project" value="TreeGrafter"/>
</dbReference>
<evidence type="ECO:0000256" key="2">
    <source>
        <dbReference type="ARBA" id="ARBA00022490"/>
    </source>
</evidence>
<evidence type="ECO:0000256" key="7">
    <source>
        <dbReference type="ARBA" id="ARBA00022842"/>
    </source>
</evidence>
<dbReference type="CDD" id="cd04164">
    <property type="entry name" value="trmE"/>
    <property type="match status" value="1"/>
</dbReference>
<dbReference type="GO" id="GO:0046872">
    <property type="term" value="F:metal ion binding"/>
    <property type="evidence" value="ECO:0007669"/>
    <property type="project" value="UniProtKB-KW"/>
</dbReference>
<keyword evidence="5 10" id="KW-0547">Nucleotide-binding</keyword>
<dbReference type="GO" id="GO:0002098">
    <property type="term" value="P:tRNA wobble uridine modification"/>
    <property type="evidence" value="ECO:0007669"/>
    <property type="project" value="TreeGrafter"/>
</dbReference>
<keyword evidence="6 10" id="KW-0378">Hydrolase</keyword>
<feature type="binding site" evidence="10">
    <location>
        <position position="228"/>
    </location>
    <ligand>
        <name>K(+)</name>
        <dbReference type="ChEBI" id="CHEBI:29103"/>
    </ligand>
</feature>
<name>A0A9D1IE72_9FIRM</name>
<dbReference type="Gene3D" id="3.30.1360.120">
    <property type="entry name" value="Probable tRNA modification gtpase trme, domain 1"/>
    <property type="match status" value="1"/>
</dbReference>
<comment type="similarity">
    <text evidence="1 10 11">Belongs to the TRAFAC class TrmE-Era-EngA-EngB-Septin-like GTPase superfamily. TrmE GTPase family.</text>
</comment>
<dbReference type="NCBIfam" id="TIGR00231">
    <property type="entry name" value="small_GTP"/>
    <property type="match status" value="1"/>
</dbReference>
<dbReference type="InterPro" id="IPR006073">
    <property type="entry name" value="GTP-bd"/>
</dbReference>
<dbReference type="PANTHER" id="PTHR42714:SF2">
    <property type="entry name" value="TRNA MODIFICATION GTPASE GTPBP3, MITOCHONDRIAL"/>
    <property type="match status" value="1"/>
</dbReference>
<evidence type="ECO:0000256" key="8">
    <source>
        <dbReference type="ARBA" id="ARBA00022958"/>
    </source>
</evidence>
<evidence type="ECO:0000256" key="5">
    <source>
        <dbReference type="ARBA" id="ARBA00022741"/>
    </source>
</evidence>
<feature type="binding site" evidence="10">
    <location>
        <position position="20"/>
    </location>
    <ligand>
        <name>(6S)-5-formyl-5,6,7,8-tetrahydrofolate</name>
        <dbReference type="ChEBI" id="CHEBI:57457"/>
    </ligand>
</feature>
<evidence type="ECO:0000256" key="11">
    <source>
        <dbReference type="RuleBase" id="RU003313"/>
    </source>
</evidence>
<dbReference type="NCBIfam" id="TIGR00450">
    <property type="entry name" value="mnmE_trmE_thdF"/>
    <property type="match status" value="1"/>
</dbReference>
<gene>
    <name evidence="10 13" type="primary">mnmE</name>
    <name evidence="10" type="synonym">trmE</name>
    <name evidence="13" type="ORF">IAC53_02335</name>
</gene>
<dbReference type="GO" id="GO:0030488">
    <property type="term" value="P:tRNA methylation"/>
    <property type="evidence" value="ECO:0007669"/>
    <property type="project" value="TreeGrafter"/>
</dbReference>
<keyword evidence="8 10" id="KW-0630">Potassium</keyword>
<dbReference type="Pfam" id="PF12631">
    <property type="entry name" value="MnmE_helical"/>
    <property type="match status" value="1"/>
</dbReference>
<feature type="binding site" evidence="10">
    <location>
        <position position="232"/>
    </location>
    <ligand>
        <name>Mg(2+)</name>
        <dbReference type="ChEBI" id="CHEBI:18420"/>
    </ligand>
</feature>
<keyword evidence="2 10" id="KW-0963">Cytoplasm</keyword>